<dbReference type="PROSITE" id="PS00086">
    <property type="entry name" value="CYTOCHROME_P450"/>
    <property type="match status" value="1"/>
</dbReference>
<keyword evidence="6" id="KW-0503">Monooxygenase</keyword>
<keyword evidence="7" id="KW-1133">Transmembrane helix</keyword>
<evidence type="ECO:0000313" key="9">
    <source>
        <dbReference type="Proteomes" id="UP000235786"/>
    </source>
</evidence>
<keyword evidence="5 6" id="KW-0349">Heme</keyword>
<dbReference type="SUPFAM" id="SSF48264">
    <property type="entry name" value="Cytochrome P450"/>
    <property type="match status" value="1"/>
</dbReference>
<feature type="transmembrane region" description="Helical" evidence="7">
    <location>
        <begin position="20"/>
        <end position="37"/>
    </location>
</feature>
<dbReference type="GO" id="GO:0020037">
    <property type="term" value="F:heme binding"/>
    <property type="evidence" value="ECO:0007669"/>
    <property type="project" value="InterPro"/>
</dbReference>
<evidence type="ECO:0000256" key="3">
    <source>
        <dbReference type="ARBA" id="ARBA00023002"/>
    </source>
</evidence>
<dbReference type="OrthoDB" id="1055148at2759"/>
<accession>A0A2J6S769</accession>
<proteinExistence type="inferred from homology"/>
<dbReference type="PANTHER" id="PTHR46300">
    <property type="entry name" value="P450, PUTATIVE (EUROFUNG)-RELATED-RELATED"/>
    <property type="match status" value="1"/>
</dbReference>
<dbReference type="Pfam" id="PF00067">
    <property type="entry name" value="p450"/>
    <property type="match status" value="2"/>
</dbReference>
<protein>
    <submittedName>
        <fullName evidence="8">Cytochrome P450</fullName>
    </submittedName>
</protein>
<dbReference type="InterPro" id="IPR050364">
    <property type="entry name" value="Cytochrome_P450_fung"/>
</dbReference>
<dbReference type="AlphaFoldDB" id="A0A2J6S769"/>
<feature type="binding site" description="axial binding residue" evidence="5">
    <location>
        <position position="424"/>
    </location>
    <ligand>
        <name>heme</name>
        <dbReference type="ChEBI" id="CHEBI:30413"/>
    </ligand>
    <ligandPart>
        <name>Fe</name>
        <dbReference type="ChEBI" id="CHEBI:18248"/>
    </ligandPart>
</feature>
<keyword evidence="7" id="KW-0472">Membrane</keyword>
<dbReference type="GO" id="GO:0016705">
    <property type="term" value="F:oxidoreductase activity, acting on paired donors, with incorporation or reduction of molecular oxygen"/>
    <property type="evidence" value="ECO:0007669"/>
    <property type="project" value="InterPro"/>
</dbReference>
<comment type="similarity">
    <text evidence="1 6">Belongs to the cytochrome P450 family.</text>
</comment>
<dbReference type="InterPro" id="IPR017972">
    <property type="entry name" value="Cyt_P450_CS"/>
</dbReference>
<gene>
    <name evidence="8" type="ORF">L207DRAFT_523970</name>
</gene>
<name>A0A2J6S769_HYAVF</name>
<dbReference type="GO" id="GO:0005506">
    <property type="term" value="F:iron ion binding"/>
    <property type="evidence" value="ECO:0007669"/>
    <property type="project" value="InterPro"/>
</dbReference>
<sequence length="496" mass="56290">MSSFETLLEFGRSSAVLSPGTIGVVALIILWTLYVLISNPVTIKFLTSLQKQATQTQVPRIPKIPEAPDALPFVGNLMPLGGRLNENDSTIYSQWPKKLSSDIFQIRLGSERAVVANTFSTIKDLWVGHSNDLIDKPQQHGFAEKLEYDLSGANMTEPIRRCRKAATRALGKPLWPTYYHLLEPSSVYLTRELLSKDDEYMDIYPYLRHIVFDLALSLTYGTVSNGVDDEFTDALVESINQISFFRASTQRLRDYIPILRFLIPDFVSGNLVVAAEKRRQKYLDVIFDALKKRIASGEQLSTPIGQGFQSELYDAILAAYSRNRDKAWEMAFREESVELLVSLYKETLRFWTITPYSLPRTTFKDISYYNTVIPKGTTMIMNAQQANHDTAWYGDDALQFRPTRFMGKTDSLPHLTFGAGSRICPAAALSNRIIYALIARLVLAFKINEPKDPRARKANADMLDFSAEYKSLVALPRRFDVSFSPRDEGWIRTKLL</sequence>
<dbReference type="InterPro" id="IPR001128">
    <property type="entry name" value="Cyt_P450"/>
</dbReference>
<reference evidence="8 9" key="1">
    <citation type="submission" date="2016-04" db="EMBL/GenBank/DDBJ databases">
        <title>A degradative enzymes factory behind the ericoid mycorrhizal symbiosis.</title>
        <authorList>
            <consortium name="DOE Joint Genome Institute"/>
            <person name="Martino E."/>
            <person name="Morin E."/>
            <person name="Grelet G."/>
            <person name="Kuo A."/>
            <person name="Kohler A."/>
            <person name="Daghino S."/>
            <person name="Barry K."/>
            <person name="Choi C."/>
            <person name="Cichocki N."/>
            <person name="Clum A."/>
            <person name="Copeland A."/>
            <person name="Hainaut M."/>
            <person name="Haridas S."/>
            <person name="Labutti K."/>
            <person name="Lindquist E."/>
            <person name="Lipzen A."/>
            <person name="Khouja H.-R."/>
            <person name="Murat C."/>
            <person name="Ohm R."/>
            <person name="Olson A."/>
            <person name="Spatafora J."/>
            <person name="Veneault-Fourrey C."/>
            <person name="Henrissat B."/>
            <person name="Grigoriev I."/>
            <person name="Martin F."/>
            <person name="Perotto S."/>
        </authorList>
    </citation>
    <scope>NUCLEOTIDE SEQUENCE [LARGE SCALE GENOMIC DNA]</scope>
    <source>
        <strain evidence="8 9">F</strain>
    </source>
</reference>
<evidence type="ECO:0000313" key="8">
    <source>
        <dbReference type="EMBL" id="PMD46597.1"/>
    </source>
</evidence>
<evidence type="ECO:0000256" key="6">
    <source>
        <dbReference type="RuleBase" id="RU000461"/>
    </source>
</evidence>
<evidence type="ECO:0000256" key="5">
    <source>
        <dbReference type="PIRSR" id="PIRSR602401-1"/>
    </source>
</evidence>
<organism evidence="8 9">
    <name type="scientific">Hyaloscypha variabilis (strain UAMH 11265 / GT02V1 / F)</name>
    <name type="common">Meliniomyces variabilis</name>
    <dbReference type="NCBI Taxonomy" id="1149755"/>
    <lineage>
        <taxon>Eukaryota</taxon>
        <taxon>Fungi</taxon>
        <taxon>Dikarya</taxon>
        <taxon>Ascomycota</taxon>
        <taxon>Pezizomycotina</taxon>
        <taxon>Leotiomycetes</taxon>
        <taxon>Helotiales</taxon>
        <taxon>Hyaloscyphaceae</taxon>
        <taxon>Hyaloscypha</taxon>
        <taxon>Hyaloscypha variabilis</taxon>
    </lineage>
</organism>
<keyword evidence="2 5" id="KW-0479">Metal-binding</keyword>
<dbReference type="InterPro" id="IPR036396">
    <property type="entry name" value="Cyt_P450_sf"/>
</dbReference>
<dbReference type="EMBL" id="KZ613939">
    <property type="protein sequence ID" value="PMD46597.1"/>
    <property type="molecule type" value="Genomic_DNA"/>
</dbReference>
<keyword evidence="3 6" id="KW-0560">Oxidoreductase</keyword>
<dbReference type="PANTHER" id="PTHR46300:SF9">
    <property type="entry name" value="P450, PUTATIVE-RELATED"/>
    <property type="match status" value="1"/>
</dbReference>
<dbReference type="PRINTS" id="PR00463">
    <property type="entry name" value="EP450I"/>
</dbReference>
<comment type="cofactor">
    <cofactor evidence="5">
        <name>heme</name>
        <dbReference type="ChEBI" id="CHEBI:30413"/>
    </cofactor>
</comment>
<keyword evidence="7" id="KW-0812">Transmembrane</keyword>
<evidence type="ECO:0000256" key="7">
    <source>
        <dbReference type="SAM" id="Phobius"/>
    </source>
</evidence>
<keyword evidence="9" id="KW-1185">Reference proteome</keyword>
<evidence type="ECO:0000256" key="2">
    <source>
        <dbReference type="ARBA" id="ARBA00022723"/>
    </source>
</evidence>
<evidence type="ECO:0000256" key="1">
    <source>
        <dbReference type="ARBA" id="ARBA00010617"/>
    </source>
</evidence>
<dbReference type="STRING" id="1149755.A0A2J6S769"/>
<dbReference type="Gene3D" id="1.10.630.10">
    <property type="entry name" value="Cytochrome P450"/>
    <property type="match status" value="2"/>
</dbReference>
<dbReference type="GO" id="GO:0004497">
    <property type="term" value="F:monooxygenase activity"/>
    <property type="evidence" value="ECO:0007669"/>
    <property type="project" value="UniProtKB-KW"/>
</dbReference>
<evidence type="ECO:0000256" key="4">
    <source>
        <dbReference type="ARBA" id="ARBA00023004"/>
    </source>
</evidence>
<dbReference type="Proteomes" id="UP000235786">
    <property type="component" value="Unassembled WGS sequence"/>
</dbReference>
<dbReference type="InterPro" id="IPR002401">
    <property type="entry name" value="Cyt_P450_E_grp-I"/>
</dbReference>
<keyword evidence="4 5" id="KW-0408">Iron</keyword>